<name>A0ABT7I3Q1_9BACT</name>
<gene>
    <name evidence="1" type="ORF">NYG95_04640</name>
</gene>
<keyword evidence="2" id="KW-1185">Reference proteome</keyword>
<comment type="caution">
    <text evidence="1">The sequence shown here is derived from an EMBL/GenBank/DDBJ whole genome shotgun (WGS) entry which is preliminary data.</text>
</comment>
<reference evidence="1" key="1">
    <citation type="submission" date="2022-08" db="EMBL/GenBank/DDBJ databases">
        <authorList>
            <person name="Wang H."/>
        </authorList>
    </citation>
    <scope>NUCLEOTIDE SEQUENCE</scope>
    <source>
        <strain evidence="1">XJK33-1</strain>
    </source>
</reference>
<evidence type="ECO:0000313" key="1">
    <source>
        <dbReference type="EMBL" id="MDL0146932.1"/>
    </source>
</evidence>
<protein>
    <submittedName>
        <fullName evidence="1">Uncharacterized protein</fullName>
    </submittedName>
</protein>
<dbReference type="RefSeq" id="WP_289774077.1">
    <property type="nucleotide sequence ID" value="NZ_JANURS010000006.1"/>
</dbReference>
<proteinExistence type="predicted"/>
<dbReference type="EMBL" id="JANURU010000007">
    <property type="protein sequence ID" value="MDL0146932.1"/>
    <property type="molecule type" value="Genomic_DNA"/>
</dbReference>
<accession>A0ABT7I3Q1</accession>
<dbReference type="Proteomes" id="UP001176223">
    <property type="component" value="Unassembled WGS sequence"/>
</dbReference>
<reference evidence="1" key="2">
    <citation type="journal article" date="2023" name="Microorganisms">
        <title>Isolation and Genomic Characteristics of Cat-Borne Campylobacter felis sp. nov. and Sheep-Borne Campylobacter ovis sp. nov.</title>
        <authorList>
            <person name="Wang H."/>
            <person name="Li Y."/>
            <person name="Gu Y."/>
            <person name="Zhou G."/>
            <person name="Chen X."/>
            <person name="Zhang X."/>
            <person name="Shao Z."/>
            <person name="Zhang J."/>
            <person name="Zhang M."/>
        </authorList>
    </citation>
    <scope>NUCLEOTIDE SEQUENCE</scope>
    <source>
        <strain evidence="1">XJK33-1</strain>
    </source>
</reference>
<evidence type="ECO:0000313" key="2">
    <source>
        <dbReference type="Proteomes" id="UP001176223"/>
    </source>
</evidence>
<organism evidence="1 2">
    <name type="scientific">Campylobacter felis</name>
    <dbReference type="NCBI Taxonomy" id="2974565"/>
    <lineage>
        <taxon>Bacteria</taxon>
        <taxon>Pseudomonadati</taxon>
        <taxon>Campylobacterota</taxon>
        <taxon>Epsilonproteobacteria</taxon>
        <taxon>Campylobacterales</taxon>
        <taxon>Campylobacteraceae</taxon>
        <taxon>Campylobacter</taxon>
    </lineage>
</organism>
<sequence length="41" mass="4565">MSKNKIFSLLFCLAVLGVFYLMPVSVGLEANSWDYHAAKSN</sequence>